<dbReference type="Pfam" id="PF22632">
    <property type="entry name" value="BphC_D1"/>
    <property type="match status" value="1"/>
</dbReference>
<organism evidence="10 11">
    <name type="scientific">Pontibacterium sinense</name>
    <dbReference type="NCBI Taxonomy" id="2781979"/>
    <lineage>
        <taxon>Bacteria</taxon>
        <taxon>Pseudomonadati</taxon>
        <taxon>Pseudomonadota</taxon>
        <taxon>Gammaproteobacteria</taxon>
        <taxon>Oceanospirillales</taxon>
        <taxon>Oceanospirillaceae</taxon>
        <taxon>Pontibacterium</taxon>
    </lineage>
</organism>
<protein>
    <submittedName>
        <fullName evidence="10">VOC family protein</fullName>
    </submittedName>
</protein>
<evidence type="ECO:0000256" key="1">
    <source>
        <dbReference type="ARBA" id="ARBA00001954"/>
    </source>
</evidence>
<accession>A0A8J7K825</accession>
<keyword evidence="5 8" id="KW-0223">Dioxygenase</keyword>
<evidence type="ECO:0000256" key="5">
    <source>
        <dbReference type="ARBA" id="ARBA00022964"/>
    </source>
</evidence>
<reference evidence="10" key="1">
    <citation type="submission" date="2020-10" db="EMBL/GenBank/DDBJ databases">
        <title>Bacterium isolated from coastal waters sediment.</title>
        <authorList>
            <person name="Chen R.-J."/>
            <person name="Lu D.-C."/>
            <person name="Zhu K.-L."/>
            <person name="Du Z.-J."/>
        </authorList>
    </citation>
    <scope>NUCLEOTIDE SEQUENCE</scope>
    <source>
        <strain evidence="10">N1Y112</strain>
    </source>
</reference>
<evidence type="ECO:0000256" key="3">
    <source>
        <dbReference type="ARBA" id="ARBA00022723"/>
    </source>
</evidence>
<proteinExistence type="inferred from homology"/>
<dbReference type="Pfam" id="PF00903">
    <property type="entry name" value="Glyoxalase"/>
    <property type="match status" value="1"/>
</dbReference>
<comment type="caution">
    <text evidence="10">The sequence shown here is derived from an EMBL/GenBank/DDBJ whole genome shotgun (WGS) entry which is preliminary data.</text>
</comment>
<dbReference type="InterPro" id="IPR037523">
    <property type="entry name" value="VOC_core"/>
</dbReference>
<dbReference type="AlphaFoldDB" id="A0A8J7K825"/>
<sequence length="292" mass="32813">MAGVTKLAYLGFNVADVSQWRTILFDILGLEQRSDSADGQINLRMDGHHHRLSFVDSDQDSLAYIGWEVDTIDQFQALYNHLQGMGIGVEMASEADKQDRMVLELMKFRGPDNVPFEVCLSPFHDNQPYTPSCPRFGAFNTGDLGMGHILMCHEDTQAAVKFYREALGMKISDYIHWDVAKATFLHCNPRHHSVAVCNPCFGTEAGELNHFMLQAEDIDDVGRAYDRVSELDVPLVLTLGKHTNDKMTSFYMVTPAGFAIEYGYGGAEIHDSDAWDVELYNAPKIWGHNLVE</sequence>
<comment type="cofactor">
    <cofactor evidence="1 8">
        <name>Fe(2+)</name>
        <dbReference type="ChEBI" id="CHEBI:29033"/>
    </cofactor>
</comment>
<dbReference type="SUPFAM" id="SSF54593">
    <property type="entry name" value="Glyoxalase/Bleomycin resistance protein/Dihydroxybiphenyl dioxygenase"/>
    <property type="match status" value="1"/>
</dbReference>
<dbReference type="Gene3D" id="3.10.180.10">
    <property type="entry name" value="2,3-Dihydroxybiphenyl 1,2-Dioxygenase, domain 1"/>
    <property type="match status" value="2"/>
</dbReference>
<dbReference type="RefSeq" id="WP_193954734.1">
    <property type="nucleotide sequence ID" value="NZ_JADEYS010000021.1"/>
</dbReference>
<evidence type="ECO:0000256" key="6">
    <source>
        <dbReference type="ARBA" id="ARBA00023002"/>
    </source>
</evidence>
<dbReference type="GO" id="GO:0051213">
    <property type="term" value="F:dioxygenase activity"/>
    <property type="evidence" value="ECO:0007669"/>
    <property type="project" value="UniProtKB-KW"/>
</dbReference>
<comment type="similarity">
    <text evidence="2 8">Belongs to the extradiol ring-cleavage dioxygenase family.</text>
</comment>
<evidence type="ECO:0000313" key="10">
    <source>
        <dbReference type="EMBL" id="MBE9399041.1"/>
    </source>
</evidence>
<keyword evidence="3" id="KW-0479">Metal-binding</keyword>
<dbReference type="PROSITE" id="PS00082">
    <property type="entry name" value="EXTRADIOL_DIOXYGENAS"/>
    <property type="match status" value="1"/>
</dbReference>
<keyword evidence="7 8" id="KW-0408">Iron</keyword>
<gene>
    <name evidence="10" type="ORF">IOQ59_17415</name>
</gene>
<name>A0A8J7K825_9GAMM</name>
<feature type="domain" description="VOC" evidence="9">
    <location>
        <begin position="6"/>
        <end position="121"/>
    </location>
</feature>
<dbReference type="PROSITE" id="PS51819">
    <property type="entry name" value="VOC"/>
    <property type="match status" value="2"/>
</dbReference>
<dbReference type="InterPro" id="IPR004360">
    <property type="entry name" value="Glyas_Fos-R_dOase_dom"/>
</dbReference>
<evidence type="ECO:0000313" key="11">
    <source>
        <dbReference type="Proteomes" id="UP000640333"/>
    </source>
</evidence>
<dbReference type="InterPro" id="IPR029068">
    <property type="entry name" value="Glyas_Bleomycin-R_OHBP_Dase"/>
</dbReference>
<keyword evidence="6 8" id="KW-0560">Oxidoreductase</keyword>
<evidence type="ECO:0000256" key="4">
    <source>
        <dbReference type="ARBA" id="ARBA00022797"/>
    </source>
</evidence>
<evidence type="ECO:0000256" key="8">
    <source>
        <dbReference type="RuleBase" id="RU000683"/>
    </source>
</evidence>
<evidence type="ECO:0000256" key="2">
    <source>
        <dbReference type="ARBA" id="ARBA00008784"/>
    </source>
</evidence>
<dbReference type="CDD" id="cd07252">
    <property type="entry name" value="BphC1-RGP6_N_like"/>
    <property type="match status" value="1"/>
</dbReference>
<dbReference type="InterPro" id="IPR000486">
    <property type="entry name" value="Xdiol_ring_cleave_dOase_1/2"/>
</dbReference>
<evidence type="ECO:0000259" key="9">
    <source>
        <dbReference type="PROSITE" id="PS51819"/>
    </source>
</evidence>
<dbReference type="EMBL" id="JADEYS010000021">
    <property type="protein sequence ID" value="MBE9399041.1"/>
    <property type="molecule type" value="Genomic_DNA"/>
</dbReference>
<keyword evidence="11" id="KW-1185">Reference proteome</keyword>
<dbReference type="CDD" id="cd07237">
    <property type="entry name" value="BphC1-RGP6_C_like"/>
    <property type="match status" value="1"/>
</dbReference>
<dbReference type="Proteomes" id="UP000640333">
    <property type="component" value="Unassembled WGS sequence"/>
</dbReference>
<keyword evidence="4 8" id="KW-0058">Aromatic hydrocarbons catabolism</keyword>
<dbReference type="GO" id="GO:0008198">
    <property type="term" value="F:ferrous iron binding"/>
    <property type="evidence" value="ECO:0007669"/>
    <property type="project" value="InterPro"/>
</dbReference>
<evidence type="ECO:0000256" key="7">
    <source>
        <dbReference type="ARBA" id="ARBA00023004"/>
    </source>
</evidence>
<feature type="domain" description="VOC" evidence="9">
    <location>
        <begin position="145"/>
        <end position="265"/>
    </location>
</feature>